<feature type="chain" id="PRO_5044772090" description="Glutathione hydrolase" evidence="4">
    <location>
        <begin position="31"/>
        <end position="589"/>
    </location>
</feature>
<dbReference type="Gene3D" id="1.10.246.130">
    <property type="match status" value="1"/>
</dbReference>
<feature type="active site" description="Nucleophile" evidence="1">
    <location>
        <position position="380"/>
    </location>
</feature>
<comment type="function">
    <text evidence="3">Cleaves the gamma-glutamyl peptide bond of glutathione and glutathione conjugates.</text>
</comment>
<dbReference type="Pfam" id="PF01019">
    <property type="entry name" value="G_glu_transpept"/>
    <property type="match status" value="1"/>
</dbReference>
<comment type="catalytic activity">
    <reaction evidence="3">
        <text>glutathione + H2O = L-cysteinylglycine + L-glutamate</text>
        <dbReference type="Rhea" id="RHEA:28807"/>
        <dbReference type="ChEBI" id="CHEBI:15377"/>
        <dbReference type="ChEBI" id="CHEBI:29985"/>
        <dbReference type="ChEBI" id="CHEBI:57925"/>
        <dbReference type="ChEBI" id="CHEBI:61694"/>
        <dbReference type="EC" id="3.4.19.13"/>
    </reaction>
</comment>
<accession>A0ABD1Z755</accession>
<reference evidence="5 6" key="1">
    <citation type="submission" date="2024-09" db="EMBL/GenBank/DDBJ databases">
        <title>Chromosome-scale assembly of Riccia fluitans.</title>
        <authorList>
            <person name="Paukszto L."/>
            <person name="Sawicki J."/>
            <person name="Karawczyk K."/>
            <person name="Piernik-Szablinska J."/>
            <person name="Szczecinska M."/>
            <person name="Mazdziarz M."/>
        </authorList>
    </citation>
    <scope>NUCLEOTIDE SEQUENCE [LARGE SCALE GENOMIC DNA]</scope>
    <source>
        <strain evidence="5">Rf_01</strain>
        <tissue evidence="5">Aerial parts of the thallus</tissue>
    </source>
</reference>
<dbReference type="EC" id="2.3.2.2" evidence="3"/>
<dbReference type="InterPro" id="IPR043138">
    <property type="entry name" value="GGT_lsub"/>
</dbReference>
<name>A0ABD1Z755_9MARC</name>
<dbReference type="InterPro" id="IPR000101">
    <property type="entry name" value="GGT_peptidase"/>
</dbReference>
<feature type="binding site" evidence="2">
    <location>
        <begin position="398"/>
        <end position="400"/>
    </location>
    <ligand>
        <name>L-glutamate</name>
        <dbReference type="ChEBI" id="CHEBI:29985"/>
    </ligand>
</feature>
<feature type="binding site" evidence="2">
    <location>
        <position position="110"/>
    </location>
    <ligand>
        <name>L-glutamate</name>
        <dbReference type="ChEBI" id="CHEBI:29985"/>
    </ligand>
</feature>
<gene>
    <name evidence="5" type="ORF">R1flu_011142</name>
</gene>
<dbReference type="SUPFAM" id="SSF56235">
    <property type="entry name" value="N-terminal nucleophile aminohydrolases (Ntn hydrolases)"/>
    <property type="match status" value="1"/>
</dbReference>
<protein>
    <recommendedName>
        <fullName evidence="3">Glutathione hydrolase</fullName>
        <ecNumber evidence="3">2.3.2.2</ecNumber>
        <ecNumber evidence="3">3.4.19.13</ecNumber>
    </recommendedName>
    <alternativeName>
        <fullName evidence="3">Gamma-glutamyltransferase</fullName>
    </alternativeName>
    <alternativeName>
        <fullName evidence="3">Gamma-glutamyltranspeptidase</fullName>
    </alternativeName>
</protein>
<keyword evidence="3" id="KW-0808">Transferase</keyword>
<sequence length="589" mass="63898">MVSDVGRSRVLVVVVLQLVFLQQLAVCVRGSDLPSRPRKVEADVGAVAADHRICSDLGVELLKRGGHAVDAAVGVAFCQGVVNPGASGIGGGDFLILRLADGTAEAYDMRETAPGLATEDMYAKNRTGKTLGGLSAGVPGELAGLYVVWKKYGKLPWKQVVYPTIRLCVKGFAVEPYLAKEIVTNQEKILADQGLRDTFAPNGTLLKAGDICYRKQLGKTLTQISKHGPNVFYHGAVGRKLVRDIQAAGGIMTFSDLQKYKVKVRKPLVADTWGLTVLGMPPPSSGGAGLILILNILAAYKNVSAIEGDLGVHHIVEAFKHTYAVRMNLADPDFVNVNTVVKEMLSPVFAAKLQKTISNTMTRPPKFYGGRWNQLDDHGTSHISVVDAERNAVSMTATINYSFGSKFLSTSTGILVNNEMDDFNTPTDNTTDALAPAPANFIRPYKRPLSTMSPTIVLENGQLRAVLGGSGGIKILTTVAQVLLRHIAGYDPLDAVTLPRVHHQLEPNWVSYENFTNVRDEHIEVPWETRQSLLQKGHELRSASQAVCQFILHDLRKPVTPGYKTYDGVFLGKLTAVSDLRKDGYPAGY</sequence>
<dbReference type="EMBL" id="JBHFFA010000002">
    <property type="protein sequence ID" value="KAL2643555.1"/>
    <property type="molecule type" value="Genomic_DNA"/>
</dbReference>
<comment type="catalytic activity">
    <reaction evidence="3">
        <text>an S-substituted glutathione + H2O = an S-substituted L-cysteinylglycine + L-glutamate</text>
        <dbReference type="Rhea" id="RHEA:59468"/>
        <dbReference type="ChEBI" id="CHEBI:15377"/>
        <dbReference type="ChEBI" id="CHEBI:29985"/>
        <dbReference type="ChEBI" id="CHEBI:90779"/>
        <dbReference type="ChEBI" id="CHEBI:143103"/>
        <dbReference type="EC" id="3.4.19.13"/>
    </reaction>
</comment>
<feature type="signal peptide" evidence="4">
    <location>
        <begin position="1"/>
        <end position="30"/>
    </location>
</feature>
<keyword evidence="3" id="KW-0378">Hydrolase</keyword>
<dbReference type="InterPro" id="IPR029055">
    <property type="entry name" value="Ntn_hydrolases_N"/>
</dbReference>
<dbReference type="GO" id="GO:0036374">
    <property type="term" value="F:glutathione hydrolase activity"/>
    <property type="evidence" value="ECO:0007669"/>
    <property type="project" value="UniProtKB-UniRule"/>
</dbReference>
<dbReference type="PRINTS" id="PR01210">
    <property type="entry name" value="GGTRANSPTASE"/>
</dbReference>
<feature type="binding site" evidence="2">
    <location>
        <position position="472"/>
    </location>
    <ligand>
        <name>L-glutamate</name>
        <dbReference type="ChEBI" id="CHEBI:29985"/>
    </ligand>
</feature>
<keyword evidence="4" id="KW-0732">Signal</keyword>
<comment type="catalytic activity">
    <reaction evidence="3">
        <text>an N-terminal (5-L-glutamyl)-[peptide] + an alpha-amino acid = 5-L-glutamyl amino acid + an N-terminal L-alpha-aminoacyl-[peptide]</text>
        <dbReference type="Rhea" id="RHEA:23904"/>
        <dbReference type="Rhea" id="RHEA-COMP:9780"/>
        <dbReference type="Rhea" id="RHEA-COMP:9795"/>
        <dbReference type="ChEBI" id="CHEBI:77644"/>
        <dbReference type="ChEBI" id="CHEBI:78597"/>
        <dbReference type="ChEBI" id="CHEBI:78599"/>
        <dbReference type="ChEBI" id="CHEBI:78608"/>
        <dbReference type="EC" id="2.3.2.2"/>
    </reaction>
</comment>
<keyword evidence="6" id="KW-1185">Reference proteome</keyword>
<comment type="caution">
    <text evidence="5">The sequence shown here is derived from an EMBL/GenBank/DDBJ whole genome shotgun (WGS) entry which is preliminary data.</text>
</comment>
<dbReference type="InterPro" id="IPR043137">
    <property type="entry name" value="GGT_ssub_C"/>
</dbReference>
<feature type="binding site" evidence="2">
    <location>
        <begin position="450"/>
        <end position="451"/>
    </location>
    <ligand>
        <name>L-glutamate</name>
        <dbReference type="ChEBI" id="CHEBI:29985"/>
    </ligand>
</feature>
<proteinExistence type="predicted"/>
<dbReference type="GO" id="GO:0103068">
    <property type="term" value="F:leukotriene C4 gamma-glutamyl transferase activity"/>
    <property type="evidence" value="ECO:0007669"/>
    <property type="project" value="UniProtKB-EC"/>
</dbReference>
<keyword evidence="3" id="KW-0012">Acyltransferase</keyword>
<dbReference type="GO" id="GO:0006751">
    <property type="term" value="P:glutathione catabolic process"/>
    <property type="evidence" value="ECO:0007669"/>
    <property type="project" value="UniProtKB-UniRule"/>
</dbReference>
<evidence type="ECO:0000313" key="5">
    <source>
        <dbReference type="EMBL" id="KAL2643555.1"/>
    </source>
</evidence>
<dbReference type="FunFam" id="1.10.246.130:FF:000001">
    <property type="entry name" value="Gamma-glutamyltransferase 5 isoform 1"/>
    <property type="match status" value="1"/>
</dbReference>
<evidence type="ECO:0000313" key="6">
    <source>
        <dbReference type="Proteomes" id="UP001605036"/>
    </source>
</evidence>
<dbReference type="PANTHER" id="PTHR11686">
    <property type="entry name" value="GAMMA GLUTAMYL TRANSPEPTIDASE"/>
    <property type="match status" value="1"/>
</dbReference>
<dbReference type="EC" id="3.4.19.13" evidence="3"/>
<dbReference type="Gene3D" id="3.60.20.40">
    <property type="match status" value="1"/>
</dbReference>
<comment type="pathway">
    <text evidence="3">Sulfur metabolism; glutathione metabolism.</text>
</comment>
<evidence type="ECO:0000256" key="2">
    <source>
        <dbReference type="PIRSR" id="PIRSR600101-2"/>
    </source>
</evidence>
<dbReference type="Proteomes" id="UP001605036">
    <property type="component" value="Unassembled WGS sequence"/>
</dbReference>
<organism evidence="5 6">
    <name type="scientific">Riccia fluitans</name>
    <dbReference type="NCBI Taxonomy" id="41844"/>
    <lineage>
        <taxon>Eukaryota</taxon>
        <taxon>Viridiplantae</taxon>
        <taxon>Streptophyta</taxon>
        <taxon>Embryophyta</taxon>
        <taxon>Marchantiophyta</taxon>
        <taxon>Marchantiopsida</taxon>
        <taxon>Marchantiidae</taxon>
        <taxon>Marchantiales</taxon>
        <taxon>Ricciaceae</taxon>
        <taxon>Riccia</taxon>
    </lineage>
</organism>
<dbReference type="AlphaFoldDB" id="A0ABD1Z755"/>
<evidence type="ECO:0000256" key="4">
    <source>
        <dbReference type="SAM" id="SignalP"/>
    </source>
</evidence>
<dbReference type="NCBIfam" id="TIGR00066">
    <property type="entry name" value="g_glut_trans"/>
    <property type="match status" value="1"/>
</dbReference>
<evidence type="ECO:0000256" key="1">
    <source>
        <dbReference type="PIRSR" id="PIRSR600101-1"/>
    </source>
</evidence>
<evidence type="ECO:0000256" key="3">
    <source>
        <dbReference type="RuleBase" id="RU368068"/>
    </source>
</evidence>
<dbReference type="PANTHER" id="PTHR11686:SF9">
    <property type="entry name" value="RE13973P"/>
    <property type="match status" value="1"/>
</dbReference>
<feature type="binding site" evidence="2">
    <location>
        <position position="422"/>
    </location>
    <ligand>
        <name>L-glutamate</name>
        <dbReference type="ChEBI" id="CHEBI:29985"/>
    </ligand>
</feature>